<dbReference type="InterPro" id="IPR001789">
    <property type="entry name" value="Sig_transdc_resp-reg_receiver"/>
</dbReference>
<gene>
    <name evidence="15" type="ORF">A3B33_02395</name>
</gene>
<dbReference type="SUPFAM" id="SSF55874">
    <property type="entry name" value="ATPase domain of HSP90 chaperone/DNA topoisomerase II/histidine kinase"/>
    <property type="match status" value="1"/>
</dbReference>
<proteinExistence type="predicted"/>
<comment type="caution">
    <text evidence="15">The sequence shown here is derived from an EMBL/GenBank/DDBJ whole genome shotgun (WGS) entry which is preliminary data.</text>
</comment>
<evidence type="ECO:0000256" key="2">
    <source>
        <dbReference type="ARBA" id="ARBA00004651"/>
    </source>
</evidence>
<feature type="transmembrane region" description="Helical" evidence="12">
    <location>
        <begin position="62"/>
        <end position="84"/>
    </location>
</feature>
<feature type="transmembrane region" description="Helical" evidence="12">
    <location>
        <begin position="116"/>
        <end position="140"/>
    </location>
</feature>
<dbReference type="InterPro" id="IPR036890">
    <property type="entry name" value="HATPase_C_sf"/>
</dbReference>
<keyword evidence="10 12" id="KW-0472">Membrane</keyword>
<accession>A0A1F4Y0I4</accession>
<evidence type="ECO:0000256" key="1">
    <source>
        <dbReference type="ARBA" id="ARBA00000085"/>
    </source>
</evidence>
<evidence type="ECO:0000256" key="10">
    <source>
        <dbReference type="ARBA" id="ARBA00023136"/>
    </source>
</evidence>
<reference evidence="15 16" key="1">
    <citation type="journal article" date="2016" name="Nat. Commun.">
        <title>Thousands of microbial genomes shed light on interconnected biogeochemical processes in an aquifer system.</title>
        <authorList>
            <person name="Anantharaman K."/>
            <person name="Brown C.T."/>
            <person name="Hug L.A."/>
            <person name="Sharon I."/>
            <person name="Castelle C.J."/>
            <person name="Probst A.J."/>
            <person name="Thomas B.C."/>
            <person name="Singh A."/>
            <person name="Wilkins M.J."/>
            <person name="Karaoz U."/>
            <person name="Brodie E.L."/>
            <person name="Williams K.H."/>
            <person name="Hubbard S.S."/>
            <person name="Banfield J.F."/>
        </authorList>
    </citation>
    <scope>NUCLEOTIDE SEQUENCE [LARGE SCALE GENOMIC DNA]</scope>
</reference>
<dbReference type="EC" id="2.7.13.3" evidence="3"/>
<dbReference type="EMBL" id="MEWY01000002">
    <property type="protein sequence ID" value="OGC87477.1"/>
    <property type="molecule type" value="Genomic_DNA"/>
</dbReference>
<dbReference type="InterPro" id="IPR011006">
    <property type="entry name" value="CheY-like_superfamily"/>
</dbReference>
<dbReference type="Gene3D" id="3.30.565.10">
    <property type="entry name" value="Histidine kinase-like ATPase, C-terminal domain"/>
    <property type="match status" value="1"/>
</dbReference>
<keyword evidence="7 12" id="KW-0812">Transmembrane</keyword>
<evidence type="ECO:0000256" key="4">
    <source>
        <dbReference type="ARBA" id="ARBA00022475"/>
    </source>
</evidence>
<keyword evidence="6" id="KW-0808">Transferase</keyword>
<dbReference type="PROSITE" id="PS50110">
    <property type="entry name" value="RESPONSE_REGULATORY"/>
    <property type="match status" value="1"/>
</dbReference>
<keyword evidence="9 12" id="KW-1133">Transmembrane helix</keyword>
<evidence type="ECO:0000256" key="6">
    <source>
        <dbReference type="ARBA" id="ARBA00022679"/>
    </source>
</evidence>
<evidence type="ECO:0000256" key="12">
    <source>
        <dbReference type="SAM" id="Phobius"/>
    </source>
</evidence>
<comment type="catalytic activity">
    <reaction evidence="1">
        <text>ATP + protein L-histidine = ADP + protein N-phospho-L-histidine.</text>
        <dbReference type="EC" id="2.7.13.3"/>
    </reaction>
</comment>
<protein>
    <recommendedName>
        <fullName evidence="3">histidine kinase</fullName>
        <ecNumber evidence="3">2.7.13.3</ecNumber>
    </recommendedName>
</protein>
<dbReference type="GO" id="GO:0005886">
    <property type="term" value="C:plasma membrane"/>
    <property type="evidence" value="ECO:0007669"/>
    <property type="project" value="UniProtKB-SubCell"/>
</dbReference>
<dbReference type="SMART" id="SM00388">
    <property type="entry name" value="HisKA"/>
    <property type="match status" value="1"/>
</dbReference>
<evidence type="ECO:0000256" key="5">
    <source>
        <dbReference type="ARBA" id="ARBA00022553"/>
    </source>
</evidence>
<evidence type="ECO:0000313" key="16">
    <source>
        <dbReference type="Proteomes" id="UP000176943"/>
    </source>
</evidence>
<dbReference type="Proteomes" id="UP000176943">
    <property type="component" value="Unassembled WGS sequence"/>
</dbReference>
<dbReference type="SMART" id="SM00448">
    <property type="entry name" value="REC"/>
    <property type="match status" value="1"/>
</dbReference>
<evidence type="ECO:0000259" key="14">
    <source>
        <dbReference type="PROSITE" id="PS50110"/>
    </source>
</evidence>
<dbReference type="SUPFAM" id="SSF52172">
    <property type="entry name" value="CheY-like"/>
    <property type="match status" value="1"/>
</dbReference>
<feature type="transmembrane region" description="Helical" evidence="12">
    <location>
        <begin position="152"/>
        <end position="175"/>
    </location>
</feature>
<dbReference type="Gene3D" id="3.40.50.2300">
    <property type="match status" value="1"/>
</dbReference>
<dbReference type="Gene3D" id="1.10.287.130">
    <property type="match status" value="1"/>
</dbReference>
<feature type="transmembrane region" description="Helical" evidence="12">
    <location>
        <begin position="90"/>
        <end position="109"/>
    </location>
</feature>
<feature type="transmembrane region" description="Helical" evidence="12">
    <location>
        <begin position="258"/>
        <end position="279"/>
    </location>
</feature>
<feature type="modified residue" description="4-aspartylphosphate" evidence="11">
    <location>
        <position position="609"/>
    </location>
</feature>
<dbReference type="PANTHER" id="PTHR43547:SF2">
    <property type="entry name" value="HYBRID SIGNAL TRANSDUCTION HISTIDINE KINASE C"/>
    <property type="match status" value="1"/>
</dbReference>
<dbReference type="PROSITE" id="PS50109">
    <property type="entry name" value="HIS_KIN"/>
    <property type="match status" value="1"/>
</dbReference>
<dbReference type="Pfam" id="PF05231">
    <property type="entry name" value="MASE1"/>
    <property type="match status" value="1"/>
</dbReference>
<dbReference type="FunFam" id="3.30.565.10:FF:000006">
    <property type="entry name" value="Sensor histidine kinase WalK"/>
    <property type="match status" value="1"/>
</dbReference>
<evidence type="ECO:0000256" key="3">
    <source>
        <dbReference type="ARBA" id="ARBA00012438"/>
    </source>
</evidence>
<name>A0A1F4Y0I4_9BACT</name>
<dbReference type="Pfam" id="PF00512">
    <property type="entry name" value="HisKA"/>
    <property type="match status" value="1"/>
</dbReference>
<organism evidence="15 16">
    <name type="scientific">Candidatus Adlerbacteria bacterium RIFCSPLOWO2_01_FULL_54_16</name>
    <dbReference type="NCBI Taxonomy" id="1797244"/>
    <lineage>
        <taxon>Bacteria</taxon>
        <taxon>Candidatus Adleribacteriota</taxon>
    </lineage>
</organism>
<evidence type="ECO:0000313" key="15">
    <source>
        <dbReference type="EMBL" id="OGC87477.1"/>
    </source>
</evidence>
<dbReference type="InterPro" id="IPR036097">
    <property type="entry name" value="HisK_dim/P_sf"/>
</dbReference>
<dbReference type="InterPro" id="IPR003661">
    <property type="entry name" value="HisK_dim/P_dom"/>
</dbReference>
<evidence type="ECO:0000256" key="8">
    <source>
        <dbReference type="ARBA" id="ARBA00022777"/>
    </source>
</evidence>
<dbReference type="SMART" id="SM00387">
    <property type="entry name" value="HATPase_c"/>
    <property type="match status" value="1"/>
</dbReference>
<keyword evidence="5 11" id="KW-0597">Phosphoprotein</keyword>
<evidence type="ECO:0000256" key="9">
    <source>
        <dbReference type="ARBA" id="ARBA00022989"/>
    </source>
</evidence>
<evidence type="ECO:0000256" key="11">
    <source>
        <dbReference type="PROSITE-ProRule" id="PRU00169"/>
    </source>
</evidence>
<sequence length="684" mass="74016">MSDYSHYVRKFALPVGLFLAYCAVARIGLYIHPLDAHPTLVLSPGGIALAAILLYGYRASAAIAVAVFAVALFAGASPLVALVLSAAGTLAPLAGAYVLRNFLVFSASLQRLVDISGILVAAVLSAAISATLEMGAFFLAGLTADTLSSSIWLTHWVGDMLGVVLFAPFILKWCTRPLSGRSTKLRIEKYATVAAVSITSFLIFWMPQTHFAYYFVFMPLTWAALRTGQRGTSLSLMCFGTIAVFGTALGYGPFIDQGLLLMIFIVTTGALLYIVSGVVESRKLGFRMLEGHVDDLEKALHQMSSEDVAKTKFLSVLAHELRNPLAAVLSSVELLKISAGQNRDTAEQLGTIDEQVNVMAGLLDDLLDISRISHDKLILKRETVSLNDIVDRSVRAAQAMVLRREHTLTVAKPSEDIPLDADPIRLEQIMLNLLSNATKYTEPHGSIKLSAKIEDSMAVIRVRDTGIGIPRHLLARIFEPYYQIERGQVLTEGLGVGLSLTRQLVQMHGGTIEAVSEGEHQGSEFIVRLPVTVHTKAPPAKKAKDSSSSKTPVVAHHALKVLVVDDNAGVTDALGRLLSLAGHEVVRAYAGAEAIQKARQFHPDVAILDIGLPDMTGYEVARRLRDNTGFTGALIALTGYGQEHDKKMARDAGFYKHLTKPVSFKNIEAALRKIAYSKANNLPT</sequence>
<dbReference type="SUPFAM" id="SSF47384">
    <property type="entry name" value="Homodimeric domain of signal transducing histidine kinase"/>
    <property type="match status" value="1"/>
</dbReference>
<dbReference type="Pfam" id="PF02518">
    <property type="entry name" value="HATPase_c"/>
    <property type="match status" value="1"/>
</dbReference>
<dbReference type="CDD" id="cd00082">
    <property type="entry name" value="HisKA"/>
    <property type="match status" value="1"/>
</dbReference>
<dbReference type="GO" id="GO:0000155">
    <property type="term" value="F:phosphorelay sensor kinase activity"/>
    <property type="evidence" value="ECO:0007669"/>
    <property type="project" value="InterPro"/>
</dbReference>
<dbReference type="PRINTS" id="PR00344">
    <property type="entry name" value="BCTRLSENSOR"/>
</dbReference>
<dbReference type="InterPro" id="IPR004358">
    <property type="entry name" value="Sig_transdc_His_kin-like_C"/>
</dbReference>
<dbReference type="InterPro" id="IPR007895">
    <property type="entry name" value="MASE1"/>
</dbReference>
<keyword evidence="4" id="KW-1003">Cell membrane</keyword>
<dbReference type="Pfam" id="PF00072">
    <property type="entry name" value="Response_reg"/>
    <property type="match status" value="1"/>
</dbReference>
<dbReference type="AlphaFoldDB" id="A0A1F4Y0I4"/>
<dbReference type="CDD" id="cd17580">
    <property type="entry name" value="REC_2_DhkD-like"/>
    <property type="match status" value="1"/>
</dbReference>
<comment type="subcellular location">
    <subcellularLocation>
        <location evidence="2">Cell membrane</location>
        <topology evidence="2">Multi-pass membrane protein</topology>
    </subcellularLocation>
</comment>
<feature type="transmembrane region" description="Helical" evidence="12">
    <location>
        <begin position="12"/>
        <end position="31"/>
    </location>
</feature>
<evidence type="ECO:0000256" key="7">
    <source>
        <dbReference type="ARBA" id="ARBA00022692"/>
    </source>
</evidence>
<dbReference type="InterPro" id="IPR003594">
    <property type="entry name" value="HATPase_dom"/>
</dbReference>
<feature type="domain" description="Histidine kinase" evidence="13">
    <location>
        <begin position="316"/>
        <end position="533"/>
    </location>
</feature>
<evidence type="ECO:0000259" key="13">
    <source>
        <dbReference type="PROSITE" id="PS50109"/>
    </source>
</evidence>
<feature type="transmembrane region" description="Helical" evidence="12">
    <location>
        <begin position="234"/>
        <end position="252"/>
    </location>
</feature>
<keyword evidence="8" id="KW-0418">Kinase</keyword>
<dbReference type="InterPro" id="IPR005467">
    <property type="entry name" value="His_kinase_dom"/>
</dbReference>
<feature type="domain" description="Response regulatory" evidence="14">
    <location>
        <begin position="560"/>
        <end position="675"/>
    </location>
</feature>
<dbReference type="PANTHER" id="PTHR43547">
    <property type="entry name" value="TWO-COMPONENT HISTIDINE KINASE"/>
    <property type="match status" value="1"/>
</dbReference>
<feature type="transmembrane region" description="Helical" evidence="12">
    <location>
        <begin position="37"/>
        <end position="55"/>
    </location>
</feature>